<evidence type="ECO:0000313" key="5">
    <source>
        <dbReference type="Proteomes" id="UP000221860"/>
    </source>
</evidence>
<accession>A0A2G1MFN1</accession>
<protein>
    <recommendedName>
        <fullName evidence="3">Peptidoglycan binding-like domain-containing protein</fullName>
    </recommendedName>
</protein>
<comment type="caution">
    <text evidence="4">The sequence shown here is derived from an EMBL/GenBank/DDBJ whole genome shotgun (WGS) entry which is preliminary data.</text>
</comment>
<evidence type="ECO:0000256" key="1">
    <source>
        <dbReference type="SAM" id="Coils"/>
    </source>
</evidence>
<feature type="coiled-coil region" evidence="1">
    <location>
        <begin position="349"/>
        <end position="376"/>
    </location>
</feature>
<gene>
    <name evidence="4" type="ORF">CJ301_11210</name>
</gene>
<evidence type="ECO:0000256" key="2">
    <source>
        <dbReference type="SAM" id="SignalP"/>
    </source>
</evidence>
<dbReference type="InterPro" id="IPR002477">
    <property type="entry name" value="Peptidoglycan-bd-like"/>
</dbReference>
<dbReference type="InterPro" id="IPR036366">
    <property type="entry name" value="PGBDSf"/>
</dbReference>
<dbReference type="AlphaFoldDB" id="A0A2G1MFN1"/>
<dbReference type="InterPro" id="IPR036365">
    <property type="entry name" value="PGBD-like_sf"/>
</dbReference>
<name>A0A2G1MFN1_9RHOB</name>
<dbReference type="Pfam" id="PF01471">
    <property type="entry name" value="PG_binding_1"/>
    <property type="match status" value="2"/>
</dbReference>
<dbReference type="SUPFAM" id="SSF47090">
    <property type="entry name" value="PGBD-like"/>
    <property type="match status" value="2"/>
</dbReference>
<dbReference type="Gene3D" id="1.10.101.10">
    <property type="entry name" value="PGBD-like superfamily/PGBD"/>
    <property type="match status" value="2"/>
</dbReference>
<evidence type="ECO:0000259" key="3">
    <source>
        <dbReference type="Pfam" id="PF01471"/>
    </source>
</evidence>
<keyword evidence="5" id="KW-1185">Reference proteome</keyword>
<feature type="chain" id="PRO_5013874706" description="Peptidoglycan binding-like domain-containing protein" evidence="2">
    <location>
        <begin position="20"/>
        <end position="554"/>
    </location>
</feature>
<dbReference type="RefSeq" id="WP_099277341.1">
    <property type="nucleotide sequence ID" value="NZ_KZ304960.1"/>
</dbReference>
<feature type="signal peptide" evidence="2">
    <location>
        <begin position="1"/>
        <end position="19"/>
    </location>
</feature>
<organism evidence="4 5">
    <name type="scientific">Limimaricola cinnabarinus</name>
    <dbReference type="NCBI Taxonomy" id="1125964"/>
    <lineage>
        <taxon>Bacteria</taxon>
        <taxon>Pseudomonadati</taxon>
        <taxon>Pseudomonadota</taxon>
        <taxon>Alphaproteobacteria</taxon>
        <taxon>Rhodobacterales</taxon>
        <taxon>Paracoccaceae</taxon>
        <taxon>Limimaricola</taxon>
    </lineage>
</organism>
<dbReference type="OrthoDB" id="8092964at2"/>
<keyword evidence="2" id="KW-0732">Signal</keyword>
<feature type="domain" description="Peptidoglycan binding-like" evidence="3">
    <location>
        <begin position="492"/>
        <end position="543"/>
    </location>
</feature>
<sequence length="554" mass="60043">MRQLLTSTAILLWAGAAMAQDAALLLGNERYETLGRLPRGTEILQAEEPLRALGFSVSSLPNGRADSTAQTARDWLERAPESERLVVALSGRFATDGARSWFLTAEASGPGLLTPGAAALPIEGVLRALAEAPGQALLLLGVDPGGSDRYDPWVGEGLGTLEIPQGVTVLTGSPRAVARFMSGPLAEPRGDLSAAIRAAEDLEARGYLPQERIFMPERPETPAPAPGPRADPAAEEALWQGTLALGSIAAYRDYLSRYPEGAHAGEAESAIAAIIAEPDRNARLAEEAIGLNREQRRDLQRNLSLLDFNTRGIDGIFGPGTRNAITNWQQQNGFAQTSYLTPEQIGRIDAQAARRSAEIEAEAERQREEAARADRAFWAETGQRGDEPGLRAYLDRYPDGLFAETAADRLTLIEEEKRRAAAAEDKAAWDRARETDSIEAYRDYLSAFPEASFEAEAEARIAALSEEVAQSDARAAAEAAERELGLNGLTARLVEQRLDAQGLEPGEVDGSFDEATRRAIRRYQRERDLEASGYLDEATVVRLLADSVEEIVEQ</sequence>
<proteinExistence type="predicted"/>
<feature type="domain" description="Peptidoglycan binding-like" evidence="3">
    <location>
        <begin position="293"/>
        <end position="345"/>
    </location>
</feature>
<reference evidence="4 5" key="1">
    <citation type="submission" date="2017-08" db="EMBL/GenBank/DDBJ databases">
        <title>Draft Genome Sequence of Loktanella cinnabarina Strain XM1, Isolated from Coastal Surface Water.</title>
        <authorList>
            <person name="Ma R."/>
            <person name="Wang J."/>
            <person name="Wang Q."/>
            <person name="Ma Z."/>
            <person name="Li J."/>
            <person name="Chen L."/>
        </authorList>
    </citation>
    <scope>NUCLEOTIDE SEQUENCE [LARGE SCALE GENOMIC DNA]</scope>
    <source>
        <strain evidence="4 5">XM1</strain>
    </source>
</reference>
<evidence type="ECO:0000313" key="4">
    <source>
        <dbReference type="EMBL" id="PHP27482.1"/>
    </source>
</evidence>
<keyword evidence="1" id="KW-0175">Coiled coil</keyword>
<dbReference type="EMBL" id="NQWH01000015">
    <property type="protein sequence ID" value="PHP27482.1"/>
    <property type="molecule type" value="Genomic_DNA"/>
</dbReference>
<dbReference type="Proteomes" id="UP000221860">
    <property type="component" value="Unassembled WGS sequence"/>
</dbReference>